<reference evidence="2 3" key="1">
    <citation type="submission" date="2019-07" db="EMBL/GenBank/DDBJ databases">
        <authorList>
            <person name="Huq M.A."/>
        </authorList>
    </citation>
    <scope>NUCLEOTIDE SEQUENCE [LARGE SCALE GENOMIC DNA]</scope>
    <source>
        <strain evidence="2 3">MAH-3</strain>
    </source>
</reference>
<evidence type="ECO:0000313" key="3">
    <source>
        <dbReference type="Proteomes" id="UP000316008"/>
    </source>
</evidence>
<dbReference type="EMBL" id="VLPL01000008">
    <property type="protein sequence ID" value="TSJ41176.1"/>
    <property type="molecule type" value="Genomic_DNA"/>
</dbReference>
<evidence type="ECO:0008006" key="4">
    <source>
        <dbReference type="Google" id="ProtNLM"/>
    </source>
</evidence>
<keyword evidence="3" id="KW-1185">Reference proteome</keyword>
<gene>
    <name evidence="2" type="ORF">FO442_14785</name>
</gene>
<accession>A0A556MMQ5</accession>
<sequence length="233" mass="26095">MKKGILTGLLLLTFSAFGQDAEKVIEKINTKLATVKDYTVNAHIDADIPMIKIMPSNAKIYFKQKDQVKIESKGITILPKQGFTELNNFLSDKSKYTAVFGDSLKIRDIDTRLINIIPNSSSGEIVLAKIWVDQKNSVIIRSQVTTQTNGTVKTDYKYGSQLSYGLPSELKFEIDVKKFKMPKSVAADINKTSTDKKNTKTKQRTKGNITITLTDYKVNSGLSDSIFKDKKKK</sequence>
<comment type="caution">
    <text evidence="2">The sequence shown here is derived from an EMBL/GenBank/DDBJ whole genome shotgun (WGS) entry which is preliminary data.</text>
</comment>
<proteinExistence type="predicted"/>
<dbReference type="Proteomes" id="UP000316008">
    <property type="component" value="Unassembled WGS sequence"/>
</dbReference>
<dbReference type="RefSeq" id="WP_144333987.1">
    <property type="nucleotide sequence ID" value="NZ_VLPL01000008.1"/>
</dbReference>
<evidence type="ECO:0000256" key="1">
    <source>
        <dbReference type="SAM" id="SignalP"/>
    </source>
</evidence>
<dbReference type="OrthoDB" id="1433712at2"/>
<feature type="signal peptide" evidence="1">
    <location>
        <begin position="1"/>
        <end position="18"/>
    </location>
</feature>
<organism evidence="2 3">
    <name type="scientific">Fluviicola chungangensis</name>
    <dbReference type="NCBI Taxonomy" id="2597671"/>
    <lineage>
        <taxon>Bacteria</taxon>
        <taxon>Pseudomonadati</taxon>
        <taxon>Bacteroidota</taxon>
        <taxon>Flavobacteriia</taxon>
        <taxon>Flavobacteriales</taxon>
        <taxon>Crocinitomicaceae</taxon>
        <taxon>Fluviicola</taxon>
    </lineage>
</organism>
<dbReference type="AlphaFoldDB" id="A0A556MMQ5"/>
<keyword evidence="1" id="KW-0732">Signal</keyword>
<feature type="chain" id="PRO_5022150067" description="Outer membrane lipoprotein carrier protein LolA" evidence="1">
    <location>
        <begin position="19"/>
        <end position="233"/>
    </location>
</feature>
<evidence type="ECO:0000313" key="2">
    <source>
        <dbReference type="EMBL" id="TSJ41176.1"/>
    </source>
</evidence>
<protein>
    <recommendedName>
        <fullName evidence="4">Outer membrane lipoprotein carrier protein LolA</fullName>
    </recommendedName>
</protein>
<name>A0A556MMQ5_9FLAO</name>